<accession>A0A5B9QD52</accession>
<dbReference type="GO" id="GO:0032196">
    <property type="term" value="P:transposition"/>
    <property type="evidence" value="ECO:0007669"/>
    <property type="project" value="TreeGrafter"/>
</dbReference>
<dbReference type="PANTHER" id="PTHR10948">
    <property type="entry name" value="TRANSPOSASE"/>
    <property type="match status" value="1"/>
</dbReference>
<reference evidence="1 2" key="1">
    <citation type="submission" date="2019-08" db="EMBL/GenBank/DDBJ databases">
        <title>Deep-cultivation of Planctomycetes and their phenomic and genomic characterization uncovers novel biology.</title>
        <authorList>
            <person name="Wiegand S."/>
            <person name="Jogler M."/>
            <person name="Boedeker C."/>
            <person name="Pinto D."/>
            <person name="Vollmers J."/>
            <person name="Rivas-Marin E."/>
            <person name="Kohn T."/>
            <person name="Peeters S.H."/>
            <person name="Heuer A."/>
            <person name="Rast P."/>
            <person name="Oberbeckmann S."/>
            <person name="Bunk B."/>
            <person name="Jeske O."/>
            <person name="Meyerdierks A."/>
            <person name="Storesund J.E."/>
            <person name="Kallscheuer N."/>
            <person name="Luecker S."/>
            <person name="Lage O.M."/>
            <person name="Pohl T."/>
            <person name="Merkel B.J."/>
            <person name="Hornburger P."/>
            <person name="Mueller R.-W."/>
            <person name="Bruemmer F."/>
            <person name="Labrenz M."/>
            <person name="Spormann A.M."/>
            <person name="Op den Camp H."/>
            <person name="Overmann J."/>
            <person name="Amann R."/>
            <person name="Jetten M.S.M."/>
            <person name="Mascher T."/>
            <person name="Medema M.H."/>
            <person name="Devos D.P."/>
            <person name="Kaster A.-K."/>
            <person name="Ovreas L."/>
            <person name="Rohde M."/>
            <person name="Galperin M.Y."/>
            <person name="Jogler C."/>
        </authorList>
    </citation>
    <scope>NUCLEOTIDE SEQUENCE [LARGE SCALE GENOMIC DNA]</scope>
    <source>
        <strain evidence="1 2">Pr1d</strain>
    </source>
</reference>
<dbReference type="InterPro" id="IPR051917">
    <property type="entry name" value="Transposase-Integrase"/>
</dbReference>
<proteinExistence type="predicted"/>
<dbReference type="EMBL" id="CP042913">
    <property type="protein sequence ID" value="QEG35422.1"/>
    <property type="molecule type" value="Genomic_DNA"/>
</dbReference>
<name>A0A5B9QD52_9BACT</name>
<sequence>MPPTEHQRFTRNVVMEVYLCDPYATWRKGANERTYGLLKQFFPKGPDFMQVSHREVARVEQVLNERPRKR</sequence>
<dbReference type="PANTHER" id="PTHR10948:SF23">
    <property type="entry name" value="TRANSPOSASE INSI FOR INSERTION SEQUENCE ELEMENT IS30A-RELATED"/>
    <property type="match status" value="1"/>
</dbReference>
<keyword evidence="2" id="KW-1185">Reference proteome</keyword>
<organism evidence="1 2">
    <name type="scientific">Bythopirellula goksoeyrii</name>
    <dbReference type="NCBI Taxonomy" id="1400387"/>
    <lineage>
        <taxon>Bacteria</taxon>
        <taxon>Pseudomonadati</taxon>
        <taxon>Planctomycetota</taxon>
        <taxon>Planctomycetia</taxon>
        <taxon>Pirellulales</taxon>
        <taxon>Lacipirellulaceae</taxon>
        <taxon>Bythopirellula</taxon>
    </lineage>
</organism>
<dbReference type="GO" id="GO:0004803">
    <property type="term" value="F:transposase activity"/>
    <property type="evidence" value="ECO:0007669"/>
    <property type="project" value="TreeGrafter"/>
</dbReference>
<dbReference type="Proteomes" id="UP000323917">
    <property type="component" value="Chromosome"/>
</dbReference>
<evidence type="ECO:0000313" key="2">
    <source>
        <dbReference type="Proteomes" id="UP000323917"/>
    </source>
</evidence>
<dbReference type="KEGG" id="bgok:Pr1d_27210"/>
<gene>
    <name evidence="1" type="ORF">Pr1d_27210</name>
</gene>
<evidence type="ECO:0008006" key="3">
    <source>
        <dbReference type="Google" id="ProtNLM"/>
    </source>
</evidence>
<dbReference type="RefSeq" id="WP_148073937.1">
    <property type="nucleotide sequence ID" value="NZ_CP042913.1"/>
</dbReference>
<dbReference type="OrthoDB" id="216184at2"/>
<evidence type="ECO:0000313" key="1">
    <source>
        <dbReference type="EMBL" id="QEG35422.1"/>
    </source>
</evidence>
<dbReference type="GO" id="GO:0005829">
    <property type="term" value="C:cytosol"/>
    <property type="evidence" value="ECO:0007669"/>
    <property type="project" value="TreeGrafter"/>
</dbReference>
<protein>
    <recommendedName>
        <fullName evidence="3">Integrase catalytic domain-containing protein</fullName>
    </recommendedName>
</protein>
<dbReference type="AlphaFoldDB" id="A0A5B9QD52"/>